<evidence type="ECO:0000256" key="2">
    <source>
        <dbReference type="ARBA" id="ARBA00010742"/>
    </source>
</evidence>
<name>A0A7K3M1Y9_9ACTN</name>
<evidence type="ECO:0000256" key="4">
    <source>
        <dbReference type="SAM" id="MobiDB-lite"/>
    </source>
</evidence>
<comment type="caution">
    <text evidence="6">The sequence shown here is derived from an EMBL/GenBank/DDBJ whole genome shotgun (WGS) entry which is preliminary data.</text>
</comment>
<accession>A0A7K3M1Y9</accession>
<feature type="region of interest" description="Disordered" evidence="4">
    <location>
        <begin position="1"/>
        <end position="27"/>
    </location>
</feature>
<protein>
    <recommendedName>
        <fullName evidence="5">SsuA/THI5-like domain-containing protein</fullName>
    </recommendedName>
</protein>
<dbReference type="Proteomes" id="UP000460435">
    <property type="component" value="Unassembled WGS sequence"/>
</dbReference>
<dbReference type="PANTHER" id="PTHR30024">
    <property type="entry name" value="ALIPHATIC SULFONATES-BINDING PROTEIN-RELATED"/>
    <property type="match status" value="1"/>
</dbReference>
<gene>
    <name evidence="6" type="ORF">F7O44_05060</name>
</gene>
<evidence type="ECO:0000256" key="1">
    <source>
        <dbReference type="ARBA" id="ARBA00004418"/>
    </source>
</evidence>
<dbReference type="GO" id="GO:0042597">
    <property type="term" value="C:periplasmic space"/>
    <property type="evidence" value="ECO:0007669"/>
    <property type="project" value="UniProtKB-SubCell"/>
</dbReference>
<evidence type="ECO:0000259" key="5">
    <source>
        <dbReference type="Pfam" id="PF09084"/>
    </source>
</evidence>
<comment type="similarity">
    <text evidence="2">Belongs to the bacterial solute-binding protein SsuA/TauA family.</text>
</comment>
<dbReference type="SUPFAM" id="SSF53850">
    <property type="entry name" value="Periplasmic binding protein-like II"/>
    <property type="match status" value="1"/>
</dbReference>
<dbReference type="AlphaFoldDB" id="A0A7K3M1Y9"/>
<sequence>MSGDRSSGRSKRPPRSHEGEQMRHRPTLARVRPMAVLALTAAVVASGCGGDSAGDAEGGGGELVTINIGTLPTANAAAMYLGMQEGFFEEEGLVVEPTVLQGGNEIITGLVSGDYDFGFVGYISAGVALSQNVPVCVVTASDATGTSAEDDWQALVASEGSGLDTPQDFAGSTLGINALGGVAEVLILAALDAEGVDVNTIEFIEVPFPEVPAAVSAGRIDAGYGAEPFITTVLDQGGEVVYAPQSELAPEYPNGSYAASEQFIAENGDVIDSFTQAMNRSVEFARDNEDAVRDIIPTYTEIDPDIAERMRLPVFTSELDEQAIDEQMGFLEQYDIVQAAPTADELICG</sequence>
<dbReference type="Gene3D" id="3.40.190.10">
    <property type="entry name" value="Periplasmic binding protein-like II"/>
    <property type="match status" value="2"/>
</dbReference>
<dbReference type="Pfam" id="PF09084">
    <property type="entry name" value="NMT1"/>
    <property type="match status" value="1"/>
</dbReference>
<organism evidence="6 7">
    <name type="scientific">Phytoactinopolyspora mesophila</name>
    <dbReference type="NCBI Taxonomy" id="2650750"/>
    <lineage>
        <taxon>Bacteria</taxon>
        <taxon>Bacillati</taxon>
        <taxon>Actinomycetota</taxon>
        <taxon>Actinomycetes</taxon>
        <taxon>Jiangellales</taxon>
        <taxon>Jiangellaceae</taxon>
        <taxon>Phytoactinopolyspora</taxon>
    </lineage>
</organism>
<evidence type="ECO:0000313" key="6">
    <source>
        <dbReference type="EMBL" id="NDL56438.1"/>
    </source>
</evidence>
<comment type="subcellular location">
    <subcellularLocation>
        <location evidence="1">Periplasm</location>
    </subcellularLocation>
</comment>
<evidence type="ECO:0000313" key="7">
    <source>
        <dbReference type="Proteomes" id="UP000460435"/>
    </source>
</evidence>
<dbReference type="PANTHER" id="PTHR30024:SF47">
    <property type="entry name" value="TAURINE-BINDING PERIPLASMIC PROTEIN"/>
    <property type="match status" value="1"/>
</dbReference>
<evidence type="ECO:0000256" key="3">
    <source>
        <dbReference type="ARBA" id="ARBA00022729"/>
    </source>
</evidence>
<dbReference type="EMBL" id="WLZY01000001">
    <property type="protein sequence ID" value="NDL56438.1"/>
    <property type="molecule type" value="Genomic_DNA"/>
</dbReference>
<keyword evidence="7" id="KW-1185">Reference proteome</keyword>
<dbReference type="InterPro" id="IPR015168">
    <property type="entry name" value="SsuA/THI5"/>
</dbReference>
<reference evidence="6 7" key="1">
    <citation type="submission" date="2019-11" db="EMBL/GenBank/DDBJ databases">
        <authorList>
            <person name="Li X.-J."/>
            <person name="Feng X.-M."/>
        </authorList>
    </citation>
    <scope>NUCLEOTIDE SEQUENCE [LARGE SCALE GENOMIC DNA]</scope>
    <source>
        <strain evidence="6 7">XMNu-373</strain>
    </source>
</reference>
<keyword evidence="3" id="KW-0732">Signal</keyword>
<proteinExistence type="inferred from homology"/>
<feature type="domain" description="SsuA/THI5-like" evidence="5">
    <location>
        <begin position="75"/>
        <end position="289"/>
    </location>
</feature>